<dbReference type="GO" id="GO:0008999">
    <property type="term" value="F:protein-N-terminal-alanine acetyltransferase activity"/>
    <property type="evidence" value="ECO:0007669"/>
    <property type="project" value="TreeGrafter"/>
</dbReference>
<evidence type="ECO:0000259" key="1">
    <source>
        <dbReference type="PROSITE" id="PS51186"/>
    </source>
</evidence>
<reference evidence="2" key="1">
    <citation type="submission" date="2017-12" db="EMBL/GenBank/DDBJ databases">
        <title>Genome sequencing and analysis.</title>
        <authorList>
            <person name="Huang Y.-T."/>
        </authorList>
    </citation>
    <scope>NUCLEOTIDE SEQUENCE</scope>
    <source>
        <strain evidence="2">VGH116</strain>
    </source>
</reference>
<dbReference type="GO" id="GO:1990189">
    <property type="term" value="F:protein N-terminal-serine acetyltransferase activity"/>
    <property type="evidence" value="ECO:0007669"/>
    <property type="project" value="TreeGrafter"/>
</dbReference>
<dbReference type="InterPro" id="IPR016181">
    <property type="entry name" value="Acyl_CoA_acyltransferase"/>
</dbReference>
<evidence type="ECO:0000313" key="2">
    <source>
        <dbReference type="EMBL" id="MBE8612808.1"/>
    </source>
</evidence>
<dbReference type="GeneID" id="93360465"/>
<dbReference type="RefSeq" id="WP_004238413.1">
    <property type="nucleotide sequence ID" value="NZ_ABGYJJ040000001.1"/>
</dbReference>
<accession>A0A2C5SKC3</accession>
<gene>
    <name evidence="2" type="ORF">CYG68_10305</name>
    <name evidence="3" type="ORF">OSC06_01885</name>
</gene>
<dbReference type="EMBL" id="PKLF01000008">
    <property type="protein sequence ID" value="MBE8612808.1"/>
    <property type="molecule type" value="Genomic_DNA"/>
</dbReference>
<dbReference type="Pfam" id="PF13302">
    <property type="entry name" value="Acetyltransf_3"/>
    <property type="match status" value="1"/>
</dbReference>
<feature type="domain" description="N-acetyltransferase" evidence="1">
    <location>
        <begin position="34"/>
        <end position="191"/>
    </location>
</feature>
<protein>
    <submittedName>
        <fullName evidence="3">GNAT family protein</fullName>
    </submittedName>
    <submittedName>
        <fullName evidence="2">N-acetyltransferase</fullName>
    </submittedName>
</protein>
<dbReference type="Proteomes" id="UP000650477">
    <property type="component" value="Unassembled WGS sequence"/>
</dbReference>
<keyword evidence="2" id="KW-0808">Transferase</keyword>
<proteinExistence type="predicted"/>
<dbReference type="PANTHER" id="PTHR43441:SF2">
    <property type="entry name" value="FAMILY ACETYLTRANSFERASE, PUTATIVE (AFU_ORTHOLOGUE AFUA_7G00850)-RELATED"/>
    <property type="match status" value="1"/>
</dbReference>
<dbReference type="InterPro" id="IPR000182">
    <property type="entry name" value="GNAT_dom"/>
</dbReference>
<comment type="caution">
    <text evidence="2">The sequence shown here is derived from an EMBL/GenBank/DDBJ whole genome shotgun (WGS) entry which is preliminary data.</text>
</comment>
<dbReference type="SUPFAM" id="SSF55729">
    <property type="entry name" value="Acyl-CoA N-acyltransferases (Nat)"/>
    <property type="match status" value="1"/>
</dbReference>
<organism evidence="2 4">
    <name type="scientific">Morganella morganii</name>
    <name type="common">Proteus morganii</name>
    <dbReference type="NCBI Taxonomy" id="582"/>
    <lineage>
        <taxon>Bacteria</taxon>
        <taxon>Pseudomonadati</taxon>
        <taxon>Pseudomonadota</taxon>
        <taxon>Gammaproteobacteria</taxon>
        <taxon>Enterobacterales</taxon>
        <taxon>Morganellaceae</taxon>
        <taxon>Morganella</taxon>
    </lineage>
</organism>
<evidence type="ECO:0000313" key="4">
    <source>
        <dbReference type="Proteomes" id="UP000650477"/>
    </source>
</evidence>
<dbReference type="PANTHER" id="PTHR43441">
    <property type="entry name" value="RIBOSOMAL-PROTEIN-SERINE ACETYLTRANSFERASE"/>
    <property type="match status" value="1"/>
</dbReference>
<name>A0A2C5SKC3_MORMO</name>
<reference evidence="3" key="2">
    <citation type="submission" date="2023-02" db="EMBL/GenBank/DDBJ databases">
        <title>Detection, antimicrobial susceptibility and genomic characterization of NDM-producing species of Morganellaceae, Yersiniaceae, and Enterobacteriaceae other than Klebsiella.</title>
        <authorList>
            <person name="Camargo C.H."/>
            <person name="Sacchi C.T."/>
            <person name="Campos K.R."/>
        </authorList>
    </citation>
    <scope>NUCLEOTIDE SEQUENCE</scope>
    <source>
        <strain evidence="3">1189_21</strain>
    </source>
</reference>
<dbReference type="FunFam" id="3.40.630.30:FF:000047">
    <property type="entry name" value="Acetyltransferase, GNAT family"/>
    <property type="match status" value="1"/>
</dbReference>
<evidence type="ECO:0000313" key="3">
    <source>
        <dbReference type="EMBL" id="MDS0896705.1"/>
    </source>
</evidence>
<dbReference type="AlphaFoldDB" id="A0A2C5SKC3"/>
<sequence length="235" mass="26814">MSQINAFGQTVGDIVPDWTARPYPARISAEGRHCRIDPLSPSHADDLYRAFSLAPDGRYWTWLPDEPPADLNEYRARTEKNAQSSDPLFFTITDKHTGKAVGLFSLMRTDEKNGVTEVGHVHFSPLLSGTVMSTEAHWLLMKYVFDTLGYRRYEWKCDSLNAPSRNAALRLGFQYEGCFRQARVVKGRTRDTEWFSITDREWPLVNHALEQWLSADNFTPDGKQIRSLASLRDAA</sequence>
<dbReference type="EMBL" id="JAPKIY010000003">
    <property type="protein sequence ID" value="MDS0896705.1"/>
    <property type="molecule type" value="Genomic_DNA"/>
</dbReference>
<dbReference type="Proteomes" id="UP001182247">
    <property type="component" value="Unassembled WGS sequence"/>
</dbReference>
<dbReference type="PROSITE" id="PS51186">
    <property type="entry name" value="GNAT"/>
    <property type="match status" value="1"/>
</dbReference>
<dbReference type="InterPro" id="IPR051908">
    <property type="entry name" value="Ribosomal_N-acetyltransferase"/>
</dbReference>
<dbReference type="Gene3D" id="3.40.630.30">
    <property type="match status" value="1"/>
</dbReference>